<name>A0A1H3J7G3_9EURY</name>
<reference evidence="3" key="1">
    <citation type="submission" date="2016-10" db="EMBL/GenBank/DDBJ databases">
        <authorList>
            <person name="Varghese N."/>
            <person name="Submissions S."/>
        </authorList>
    </citation>
    <scope>NUCLEOTIDE SEQUENCE [LARGE SCALE GENOMIC DNA]</scope>
    <source>
        <strain evidence="3">CGMCC 1.10118</strain>
    </source>
</reference>
<feature type="region of interest" description="Disordered" evidence="1">
    <location>
        <begin position="46"/>
        <end position="88"/>
    </location>
</feature>
<protein>
    <recommendedName>
        <fullName evidence="4">ATPase family associated with various cellular activities (AAA)</fullName>
    </recommendedName>
</protein>
<evidence type="ECO:0008006" key="4">
    <source>
        <dbReference type="Google" id="ProtNLM"/>
    </source>
</evidence>
<dbReference type="EMBL" id="FNPB01000012">
    <property type="protein sequence ID" value="SDY35489.1"/>
    <property type="molecule type" value="Genomic_DNA"/>
</dbReference>
<organism evidence="2 3">
    <name type="scientific">Halobellus clavatus</name>
    <dbReference type="NCBI Taxonomy" id="660517"/>
    <lineage>
        <taxon>Archaea</taxon>
        <taxon>Methanobacteriati</taxon>
        <taxon>Methanobacteriota</taxon>
        <taxon>Stenosarchaea group</taxon>
        <taxon>Halobacteria</taxon>
        <taxon>Halobacteriales</taxon>
        <taxon>Haloferacaceae</taxon>
        <taxon>Halobellus</taxon>
    </lineage>
</organism>
<evidence type="ECO:0000313" key="2">
    <source>
        <dbReference type="EMBL" id="SDY35489.1"/>
    </source>
</evidence>
<evidence type="ECO:0000313" key="3">
    <source>
        <dbReference type="Proteomes" id="UP000199170"/>
    </source>
</evidence>
<gene>
    <name evidence="2" type="ORF">SAMN04487946_11241</name>
</gene>
<evidence type="ECO:0000256" key="1">
    <source>
        <dbReference type="SAM" id="MobiDB-lite"/>
    </source>
</evidence>
<accession>A0A1H3J7G3</accession>
<keyword evidence="3" id="KW-1185">Reference proteome</keyword>
<sequence length="88" mass="10245">MLLQDSRIGRDFSRDSTARSQYFELIRDTDAQLVFIVDEVDVLDDDEARASSQKSRSTRRRDLDSPERYGLITQKRMTRGTTYEPAEP</sequence>
<proteinExistence type="predicted"/>
<dbReference type="RefSeq" id="WP_089768734.1">
    <property type="nucleotide sequence ID" value="NZ_FNPB01000012.1"/>
</dbReference>
<dbReference type="Proteomes" id="UP000199170">
    <property type="component" value="Unassembled WGS sequence"/>
</dbReference>
<dbReference type="AlphaFoldDB" id="A0A1H3J7G3"/>